<dbReference type="Gene3D" id="3.50.50.60">
    <property type="entry name" value="FAD/NAD(P)-binding domain"/>
    <property type="match status" value="2"/>
</dbReference>
<protein>
    <submittedName>
        <fullName evidence="6">NADPH adrenodoxin oxidoreductase-like protein</fullName>
    </submittedName>
</protein>
<evidence type="ECO:0000256" key="3">
    <source>
        <dbReference type="ARBA" id="ARBA00022643"/>
    </source>
</evidence>
<keyword evidence="2" id="KW-0285">Flavoprotein</keyword>
<dbReference type="Proteomes" id="UP001217963">
    <property type="component" value="Chromosome XI"/>
</dbReference>
<evidence type="ECO:0000313" key="6">
    <source>
        <dbReference type="EMBL" id="WEL39902.1"/>
    </source>
</evidence>
<evidence type="ECO:0000259" key="5">
    <source>
        <dbReference type="Pfam" id="PF07992"/>
    </source>
</evidence>
<dbReference type="EMBL" id="CP119072">
    <property type="protein sequence ID" value="WEL39902.1"/>
    <property type="molecule type" value="Genomic_DNA"/>
</dbReference>
<dbReference type="PANTHER" id="PTHR42917:SF2">
    <property type="entry name" value="2,4-DIENOYL-COA REDUCTASE [(2E)-ENOYL-COA-PRODUCING]"/>
    <property type="match status" value="1"/>
</dbReference>
<dbReference type="Pfam" id="PF07992">
    <property type="entry name" value="Pyr_redox_2"/>
    <property type="match status" value="1"/>
</dbReference>
<dbReference type="PRINTS" id="PR00419">
    <property type="entry name" value="ADXRDTASE"/>
</dbReference>
<accession>A0ABY8CLU4</accession>
<organism evidence="6 7">
    <name type="scientific">Encephalitozoon hellem</name>
    <name type="common">Microsporidian parasite</name>
    <dbReference type="NCBI Taxonomy" id="27973"/>
    <lineage>
        <taxon>Eukaryota</taxon>
        <taxon>Fungi</taxon>
        <taxon>Fungi incertae sedis</taxon>
        <taxon>Microsporidia</taxon>
        <taxon>Unikaryonidae</taxon>
        <taxon>Encephalitozoon</taxon>
    </lineage>
</organism>
<dbReference type="InterPro" id="IPR051793">
    <property type="entry name" value="NADH:flavin_oxidoreductase"/>
</dbReference>
<keyword evidence="3" id="KW-0288">FMN</keyword>
<gene>
    <name evidence="6" type="ORF">PFJ87_11g01400</name>
</gene>
<proteinExistence type="predicted"/>
<dbReference type="InterPro" id="IPR036188">
    <property type="entry name" value="FAD/NAD-bd_sf"/>
</dbReference>
<name>A0ABY8CLU4_ENCHE</name>
<evidence type="ECO:0000256" key="2">
    <source>
        <dbReference type="ARBA" id="ARBA00022630"/>
    </source>
</evidence>
<keyword evidence="7" id="KW-1185">Reference proteome</keyword>
<feature type="domain" description="FAD/NAD(P)-binding" evidence="5">
    <location>
        <begin position="1"/>
        <end position="144"/>
    </location>
</feature>
<dbReference type="PANTHER" id="PTHR42917">
    <property type="entry name" value="2,4-DIENOYL-COA REDUCTASE"/>
    <property type="match status" value="1"/>
</dbReference>
<comment type="cofactor">
    <cofactor evidence="1">
        <name>FMN</name>
        <dbReference type="ChEBI" id="CHEBI:58210"/>
    </cofactor>
</comment>
<evidence type="ECO:0000256" key="4">
    <source>
        <dbReference type="ARBA" id="ARBA00023002"/>
    </source>
</evidence>
<evidence type="ECO:0000256" key="1">
    <source>
        <dbReference type="ARBA" id="ARBA00001917"/>
    </source>
</evidence>
<dbReference type="SUPFAM" id="SSF51971">
    <property type="entry name" value="Nucleotide-binding domain"/>
    <property type="match status" value="1"/>
</dbReference>
<sequence>MKVCIIGGGPAGLYTAASLVSRNIDVTLHEKEPEVGGLYRYSLLPPSRMSPFSKLLECKNFSLKLNSEVDLQKLKTMEKDFDAFVIATGSPGPRRLSIPGREHCINGLDIAKSWAGEEPRYNVGSRVLIVGMGDVSMDITRFLFGWSGAQFKFPENALKRVRRVKDVTITSRRSAHNSAFTNSGLRKVLEIPGLGFWWSEGKEVTEENRSKLEKLRETRGHNEEDGEEGKCKGWWDRRQRLLNSVREGARRLKLMFNTDVKSIERVGSQYKVRMVQNGVPVEECFDSVISSIGFDEAEAKGLGLTKPMYRIGWAKYPRGNAERAKEDAQNTVNKIIEMKKMCMPCKSI</sequence>
<reference evidence="6 7" key="1">
    <citation type="submission" date="2023-02" db="EMBL/GenBank/DDBJ databases">
        <title>Encephalitozoon hellem ATCC 50451 complete genome.</title>
        <authorList>
            <person name="Mascarenhas dos Santos A.C."/>
            <person name="Julian A.T."/>
            <person name="Pombert J.-F."/>
        </authorList>
    </citation>
    <scope>NUCLEOTIDE SEQUENCE [LARGE SCALE GENOMIC DNA]</scope>
    <source>
        <strain evidence="6 7">ATCC 50451</strain>
    </source>
</reference>
<dbReference type="InterPro" id="IPR023753">
    <property type="entry name" value="FAD/NAD-binding_dom"/>
</dbReference>
<evidence type="ECO:0000313" key="7">
    <source>
        <dbReference type="Proteomes" id="UP001217963"/>
    </source>
</evidence>
<keyword evidence="4" id="KW-0560">Oxidoreductase</keyword>